<comment type="caution">
    <text evidence="8">The sequence shown here is derived from an EMBL/GenBank/DDBJ whole genome shotgun (WGS) entry which is preliminary data.</text>
</comment>
<name>A0A2S9V4B4_9ALTE</name>
<keyword evidence="3 6" id="KW-0812">Transmembrane</keyword>
<dbReference type="Proteomes" id="UP000238949">
    <property type="component" value="Unassembled WGS sequence"/>
</dbReference>
<dbReference type="EMBL" id="PVNP01000211">
    <property type="protein sequence ID" value="PRO71254.1"/>
    <property type="molecule type" value="Genomic_DNA"/>
</dbReference>
<dbReference type="OrthoDB" id="9762978at2"/>
<evidence type="ECO:0000256" key="1">
    <source>
        <dbReference type="ARBA" id="ARBA00004651"/>
    </source>
</evidence>
<evidence type="ECO:0000313" key="8">
    <source>
        <dbReference type="EMBL" id="PRO71254.1"/>
    </source>
</evidence>
<dbReference type="AlphaFoldDB" id="A0A2S9V4B4"/>
<sequence>MTSPDFLSVLPIIVTLALALYSKHVVIGLFGGVLTAVVLLTGWHPLEVLSTLIKTHLVGTLTDGYNAGVIVLMVFIGGFVALMEKSGGGPAFASKMIGVIASKAKAQIAAWCGGIFIFYSDLGTPLIIGPVFRPLFEKLRVSREKLAFIIDSTASPVAILVPFIGWGIYIMGLLQKEFDQAGRSLDSWQVFIGVIPYQFYALLAIAVIPLMVWLKADIGTMVQAEIKATQAPTTASSGVKQGQDFEAFTHHNARARFVFLPLLVMAAVLLLMLVPLGFPFSSVPGSVFRAALASAYFLAACTLIGLMAWHKVRPALEGVTLYLQGMSGMMQVIIVLVLAWTLSSLGHELGTAAYIAEQAQRGFPAWLLPLVAFLLSAVISFATGSSWGTFAIMLPLVIPTAFAIEAPLLVSIGAVLSGGLFGDHCSPISETTILSATGASCRQYDHFRTQLPFALINGGIAMVAFTIAGWVASPLIWGGALFVQLVVLTFLRRIV</sequence>
<keyword evidence="5 6" id="KW-0472">Membrane</keyword>
<feature type="transmembrane region" description="Helical" evidence="6">
    <location>
        <begin position="26"/>
        <end position="44"/>
    </location>
</feature>
<dbReference type="PANTHER" id="PTHR43478:SF1">
    <property type="entry name" value="NA+_H+ ANTIPORTER NHAC-LIKE C-TERMINAL DOMAIN-CONTAINING PROTEIN"/>
    <property type="match status" value="1"/>
</dbReference>
<keyword evidence="4 6" id="KW-1133">Transmembrane helix</keyword>
<keyword evidence="2" id="KW-1003">Cell membrane</keyword>
<proteinExistence type="predicted"/>
<feature type="domain" description="Na+/H+ antiporter NhaC-like C-terminal" evidence="7">
    <location>
        <begin position="158"/>
        <end position="470"/>
    </location>
</feature>
<dbReference type="InterPro" id="IPR018461">
    <property type="entry name" value="Na/H_Antiport_NhaC-like_C"/>
</dbReference>
<reference evidence="9" key="1">
    <citation type="journal article" date="2020" name="Int. J. Syst. Evol. Microbiol.">
        <title>Alteromonas alba sp. nov., a marine bacterium isolated from the seawater of the West Pacific Ocean.</title>
        <authorList>
            <person name="Sun C."/>
            <person name="Wu Y.-H."/>
            <person name="Xamxidin M."/>
            <person name="Cheng H."/>
            <person name="Xu X.-W."/>
        </authorList>
    </citation>
    <scope>NUCLEOTIDE SEQUENCE [LARGE SCALE GENOMIC DNA]</scope>
    <source>
        <strain evidence="9">190</strain>
    </source>
</reference>
<keyword evidence="9" id="KW-1185">Reference proteome</keyword>
<comment type="subcellular location">
    <subcellularLocation>
        <location evidence="1">Cell membrane</location>
        <topology evidence="1">Multi-pass membrane protein</topology>
    </subcellularLocation>
</comment>
<accession>A0A2S9V4B4</accession>
<evidence type="ECO:0000256" key="6">
    <source>
        <dbReference type="SAM" id="Phobius"/>
    </source>
</evidence>
<feature type="transmembrane region" description="Helical" evidence="6">
    <location>
        <begin position="363"/>
        <end position="384"/>
    </location>
</feature>
<feature type="transmembrane region" description="Helical" evidence="6">
    <location>
        <begin position="104"/>
        <end position="128"/>
    </location>
</feature>
<feature type="transmembrane region" description="Helical" evidence="6">
    <location>
        <begin position="290"/>
        <end position="309"/>
    </location>
</feature>
<dbReference type="Pfam" id="PF03553">
    <property type="entry name" value="Na_H_antiporter"/>
    <property type="match status" value="1"/>
</dbReference>
<evidence type="ECO:0000256" key="5">
    <source>
        <dbReference type="ARBA" id="ARBA00023136"/>
    </source>
</evidence>
<feature type="transmembrane region" description="Helical" evidence="6">
    <location>
        <begin position="476"/>
        <end position="494"/>
    </location>
</feature>
<feature type="transmembrane region" description="Helical" evidence="6">
    <location>
        <begin position="257"/>
        <end position="278"/>
    </location>
</feature>
<feature type="transmembrane region" description="Helical" evidence="6">
    <location>
        <begin position="6"/>
        <end position="21"/>
    </location>
</feature>
<dbReference type="GO" id="GO:0005886">
    <property type="term" value="C:plasma membrane"/>
    <property type="evidence" value="ECO:0007669"/>
    <property type="project" value="UniProtKB-SubCell"/>
</dbReference>
<gene>
    <name evidence="8" type="ORF">C6Y40_22925</name>
</gene>
<feature type="transmembrane region" description="Helical" evidence="6">
    <location>
        <begin position="321"/>
        <end position="342"/>
    </location>
</feature>
<protein>
    <submittedName>
        <fullName evidence="8">Sodium:proton exchanger</fullName>
    </submittedName>
</protein>
<dbReference type="RefSeq" id="WP_105936708.1">
    <property type="nucleotide sequence ID" value="NZ_PVNP01000211.1"/>
</dbReference>
<feature type="transmembrane region" description="Helical" evidence="6">
    <location>
        <begin position="390"/>
        <end position="416"/>
    </location>
</feature>
<feature type="transmembrane region" description="Helical" evidence="6">
    <location>
        <begin position="190"/>
        <end position="214"/>
    </location>
</feature>
<organism evidence="8 9">
    <name type="scientific">Alteromonas alba</name>
    <dbReference type="NCBI Taxonomy" id="2079529"/>
    <lineage>
        <taxon>Bacteria</taxon>
        <taxon>Pseudomonadati</taxon>
        <taxon>Pseudomonadota</taxon>
        <taxon>Gammaproteobacteria</taxon>
        <taxon>Alteromonadales</taxon>
        <taxon>Alteromonadaceae</taxon>
        <taxon>Alteromonas/Salinimonas group</taxon>
        <taxon>Alteromonas</taxon>
    </lineage>
</organism>
<evidence type="ECO:0000313" key="9">
    <source>
        <dbReference type="Proteomes" id="UP000238949"/>
    </source>
</evidence>
<evidence type="ECO:0000256" key="2">
    <source>
        <dbReference type="ARBA" id="ARBA00022475"/>
    </source>
</evidence>
<evidence type="ECO:0000256" key="4">
    <source>
        <dbReference type="ARBA" id="ARBA00022989"/>
    </source>
</evidence>
<evidence type="ECO:0000259" key="7">
    <source>
        <dbReference type="Pfam" id="PF03553"/>
    </source>
</evidence>
<feature type="transmembrane region" description="Helical" evidence="6">
    <location>
        <begin position="148"/>
        <end position="169"/>
    </location>
</feature>
<feature type="transmembrane region" description="Helical" evidence="6">
    <location>
        <begin position="64"/>
        <end position="83"/>
    </location>
</feature>
<feature type="transmembrane region" description="Helical" evidence="6">
    <location>
        <begin position="451"/>
        <end position="470"/>
    </location>
</feature>
<evidence type="ECO:0000256" key="3">
    <source>
        <dbReference type="ARBA" id="ARBA00022692"/>
    </source>
</evidence>
<dbReference type="PANTHER" id="PTHR43478">
    <property type="entry name" value="NA+/H+ ANTIPORTER-RELATED"/>
    <property type="match status" value="1"/>
</dbReference>